<accession>A0A3B0X701</accession>
<evidence type="ECO:0000256" key="1">
    <source>
        <dbReference type="SAM" id="MobiDB-lite"/>
    </source>
</evidence>
<feature type="compositionally biased region" description="Polar residues" evidence="1">
    <location>
        <begin position="74"/>
        <end position="99"/>
    </location>
</feature>
<dbReference type="AlphaFoldDB" id="A0A3B0X701"/>
<feature type="compositionally biased region" description="Polar residues" evidence="1">
    <location>
        <begin position="8"/>
        <end position="18"/>
    </location>
</feature>
<feature type="compositionally biased region" description="Low complexity" evidence="1">
    <location>
        <begin position="19"/>
        <end position="35"/>
    </location>
</feature>
<protein>
    <submittedName>
        <fullName evidence="2">Uncharacterized protein</fullName>
    </submittedName>
</protein>
<feature type="compositionally biased region" description="Polar residues" evidence="1">
    <location>
        <begin position="36"/>
        <end position="61"/>
    </location>
</feature>
<evidence type="ECO:0000313" key="2">
    <source>
        <dbReference type="EMBL" id="VAW64075.1"/>
    </source>
</evidence>
<organism evidence="2">
    <name type="scientific">hydrothermal vent metagenome</name>
    <dbReference type="NCBI Taxonomy" id="652676"/>
    <lineage>
        <taxon>unclassified sequences</taxon>
        <taxon>metagenomes</taxon>
        <taxon>ecological metagenomes</taxon>
    </lineage>
</organism>
<proteinExistence type="predicted"/>
<sequence length="140" mass="15588">MEIALSGFAQQFDTTASVDSARQRQQQDAQRQSSAGNNRAQERANQTENSRAENNQRSPANAENARIIDGEVLSSETQRVNSRDASSFFTRSSANQQPADQPDNRKVTTRQAVQTFEENENLIPADNELRQISGIIDTFV</sequence>
<reference evidence="2" key="1">
    <citation type="submission" date="2018-06" db="EMBL/GenBank/DDBJ databases">
        <authorList>
            <person name="Zhirakovskaya E."/>
        </authorList>
    </citation>
    <scope>NUCLEOTIDE SEQUENCE</scope>
</reference>
<dbReference type="EMBL" id="UOFH01000272">
    <property type="protein sequence ID" value="VAW64075.1"/>
    <property type="molecule type" value="Genomic_DNA"/>
</dbReference>
<gene>
    <name evidence="2" type="ORF">MNBD_GAMMA08-1964</name>
</gene>
<feature type="region of interest" description="Disordered" evidence="1">
    <location>
        <begin position="1"/>
        <end position="107"/>
    </location>
</feature>
<name>A0A3B0X701_9ZZZZ</name>